<dbReference type="PANTHER" id="PTHR11124">
    <property type="entry name" value="VACUOLAR SORTING PROTEIN VPS29"/>
    <property type="match status" value="1"/>
</dbReference>
<evidence type="ECO:0000259" key="3">
    <source>
        <dbReference type="Pfam" id="PF12850"/>
    </source>
</evidence>
<dbReference type="SUPFAM" id="SSF56300">
    <property type="entry name" value="Metallo-dependent phosphatases"/>
    <property type="match status" value="1"/>
</dbReference>
<dbReference type="InterPro" id="IPR041802">
    <property type="entry name" value="MPP_YfcE"/>
</dbReference>
<evidence type="ECO:0000313" key="5">
    <source>
        <dbReference type="Proteomes" id="UP000215224"/>
    </source>
</evidence>
<dbReference type="GO" id="GO:0046872">
    <property type="term" value="F:metal ion binding"/>
    <property type="evidence" value="ECO:0007669"/>
    <property type="project" value="UniProtKB-KW"/>
</dbReference>
<dbReference type="EMBL" id="CP018866">
    <property type="protein sequence ID" value="AST92773.1"/>
    <property type="molecule type" value="Genomic_DNA"/>
</dbReference>
<evidence type="ECO:0000256" key="2">
    <source>
        <dbReference type="RuleBase" id="RU362039"/>
    </source>
</evidence>
<comment type="cofactor">
    <cofactor evidence="2">
        <name>a divalent metal cation</name>
        <dbReference type="ChEBI" id="CHEBI:60240"/>
    </cofactor>
</comment>
<comment type="similarity">
    <text evidence="1 2">Belongs to the metallophosphoesterase superfamily. YfcE family.</text>
</comment>
<protein>
    <recommendedName>
        <fullName evidence="2">Phosphoesterase</fullName>
        <ecNumber evidence="2">3.1.4.-</ecNumber>
    </recommendedName>
</protein>
<reference evidence="4 5" key="1">
    <citation type="submission" date="2016-12" db="EMBL/GenBank/DDBJ databases">
        <title>The whole genome sequencing and assembly of Bacillus cohnii DSM 6307T strain.</title>
        <authorList>
            <person name="Lee Y.-J."/>
            <person name="Yi H."/>
            <person name="Bahn Y.-S."/>
            <person name="Kim J.F."/>
            <person name="Lee D.-W."/>
        </authorList>
    </citation>
    <scope>NUCLEOTIDE SEQUENCE [LARGE SCALE GENOMIC DNA]</scope>
    <source>
        <strain evidence="4 5">DSM 6307</strain>
    </source>
</reference>
<dbReference type="CDD" id="cd00841">
    <property type="entry name" value="MPP_YfcE"/>
    <property type="match status" value="1"/>
</dbReference>
<dbReference type="Pfam" id="PF12850">
    <property type="entry name" value="Metallophos_2"/>
    <property type="match status" value="1"/>
</dbReference>
<dbReference type="KEGG" id="bcoh:BC6307_16510"/>
<name>A0A223KTX3_9BACI</name>
<dbReference type="InterPro" id="IPR024654">
    <property type="entry name" value="Calcineurin-like_PHP_lpxH"/>
</dbReference>
<gene>
    <name evidence="4" type="ORF">BC6307_16510</name>
</gene>
<keyword evidence="5" id="KW-1185">Reference proteome</keyword>
<dbReference type="STRING" id="1314751.GCA_001591425_04147"/>
<organism evidence="4 5">
    <name type="scientific">Sutcliffiella cohnii</name>
    <dbReference type="NCBI Taxonomy" id="33932"/>
    <lineage>
        <taxon>Bacteria</taxon>
        <taxon>Bacillati</taxon>
        <taxon>Bacillota</taxon>
        <taxon>Bacilli</taxon>
        <taxon>Bacillales</taxon>
        <taxon>Bacillaceae</taxon>
        <taxon>Sutcliffiella</taxon>
    </lineage>
</organism>
<dbReference type="EC" id="3.1.4.-" evidence="2"/>
<dbReference type="Proteomes" id="UP000215224">
    <property type="component" value="Chromosome"/>
</dbReference>
<proteinExistence type="inferred from homology"/>
<feature type="domain" description="Calcineurin-like phosphoesterase" evidence="3">
    <location>
        <begin position="1"/>
        <end position="145"/>
    </location>
</feature>
<dbReference type="NCBIfam" id="TIGR00040">
    <property type="entry name" value="yfcE"/>
    <property type="match status" value="1"/>
</dbReference>
<dbReference type="InterPro" id="IPR029052">
    <property type="entry name" value="Metallo-depent_PP-like"/>
</dbReference>
<dbReference type="Gene3D" id="3.60.21.10">
    <property type="match status" value="1"/>
</dbReference>
<dbReference type="GO" id="GO:0016787">
    <property type="term" value="F:hydrolase activity"/>
    <property type="evidence" value="ECO:0007669"/>
    <property type="project" value="UniProtKB-UniRule"/>
</dbReference>
<dbReference type="AlphaFoldDB" id="A0A223KTX3"/>
<sequence>MKVLIMSDSHGNKELVTKVKERHSDEVNVMIHCGDSELPKNSSEMNDFLAVRGNCDYDTLYPEVLVEDIEQTRFLITHGHLHQVKTTLMPLKYKAEEDNANVVCFGHSHIAGAEMVDHVLFINPGSILLPRMTTKKTYVILEVTEKEYIVHYYNDLGDIVQSHTFTKHE</sequence>
<keyword evidence="2" id="KW-0479">Metal-binding</keyword>
<dbReference type="InterPro" id="IPR000979">
    <property type="entry name" value="Phosphodiesterase_MJ0936/Vps29"/>
</dbReference>
<dbReference type="RefSeq" id="WP_066420242.1">
    <property type="nucleotide sequence ID" value="NZ_CP018866.1"/>
</dbReference>
<accession>A0A223KTX3</accession>
<evidence type="ECO:0000313" key="4">
    <source>
        <dbReference type="EMBL" id="AST92773.1"/>
    </source>
</evidence>
<evidence type="ECO:0000256" key="1">
    <source>
        <dbReference type="ARBA" id="ARBA00008950"/>
    </source>
</evidence>